<organism evidence="1 2">
    <name type="scientific">Coniophora puteana (strain RWD-64-598)</name>
    <name type="common">Brown rot fungus</name>
    <dbReference type="NCBI Taxonomy" id="741705"/>
    <lineage>
        <taxon>Eukaryota</taxon>
        <taxon>Fungi</taxon>
        <taxon>Dikarya</taxon>
        <taxon>Basidiomycota</taxon>
        <taxon>Agaricomycotina</taxon>
        <taxon>Agaricomycetes</taxon>
        <taxon>Agaricomycetidae</taxon>
        <taxon>Boletales</taxon>
        <taxon>Coniophorineae</taxon>
        <taxon>Coniophoraceae</taxon>
        <taxon>Coniophora</taxon>
    </lineage>
</organism>
<name>A0A5M3MD14_CONPW</name>
<evidence type="ECO:0000313" key="2">
    <source>
        <dbReference type="Proteomes" id="UP000053558"/>
    </source>
</evidence>
<comment type="caution">
    <text evidence="1">The sequence shown here is derived from an EMBL/GenBank/DDBJ whole genome shotgun (WGS) entry which is preliminary data.</text>
</comment>
<dbReference type="GeneID" id="19209439"/>
<dbReference type="Proteomes" id="UP000053558">
    <property type="component" value="Unassembled WGS sequence"/>
</dbReference>
<keyword evidence="2" id="KW-1185">Reference proteome</keyword>
<dbReference type="RefSeq" id="XP_007772423.1">
    <property type="nucleotide sequence ID" value="XM_007774233.1"/>
</dbReference>
<evidence type="ECO:0000313" key="1">
    <source>
        <dbReference type="EMBL" id="EIW77108.1"/>
    </source>
</evidence>
<proteinExistence type="predicted"/>
<dbReference type="AlphaFoldDB" id="A0A5M3MD14"/>
<reference evidence="2" key="1">
    <citation type="journal article" date="2012" name="Science">
        <title>The Paleozoic origin of enzymatic lignin decomposition reconstructed from 31 fungal genomes.</title>
        <authorList>
            <person name="Floudas D."/>
            <person name="Binder M."/>
            <person name="Riley R."/>
            <person name="Barry K."/>
            <person name="Blanchette R.A."/>
            <person name="Henrissat B."/>
            <person name="Martinez A.T."/>
            <person name="Otillar R."/>
            <person name="Spatafora J.W."/>
            <person name="Yadav J.S."/>
            <person name="Aerts A."/>
            <person name="Benoit I."/>
            <person name="Boyd A."/>
            <person name="Carlson A."/>
            <person name="Copeland A."/>
            <person name="Coutinho P.M."/>
            <person name="de Vries R.P."/>
            <person name="Ferreira P."/>
            <person name="Findley K."/>
            <person name="Foster B."/>
            <person name="Gaskell J."/>
            <person name="Glotzer D."/>
            <person name="Gorecki P."/>
            <person name="Heitman J."/>
            <person name="Hesse C."/>
            <person name="Hori C."/>
            <person name="Igarashi K."/>
            <person name="Jurgens J.A."/>
            <person name="Kallen N."/>
            <person name="Kersten P."/>
            <person name="Kohler A."/>
            <person name="Kuees U."/>
            <person name="Kumar T.K.A."/>
            <person name="Kuo A."/>
            <person name="LaButti K."/>
            <person name="Larrondo L.F."/>
            <person name="Lindquist E."/>
            <person name="Ling A."/>
            <person name="Lombard V."/>
            <person name="Lucas S."/>
            <person name="Lundell T."/>
            <person name="Martin R."/>
            <person name="McLaughlin D.J."/>
            <person name="Morgenstern I."/>
            <person name="Morin E."/>
            <person name="Murat C."/>
            <person name="Nagy L.G."/>
            <person name="Nolan M."/>
            <person name="Ohm R.A."/>
            <person name="Patyshakuliyeva A."/>
            <person name="Rokas A."/>
            <person name="Ruiz-Duenas F.J."/>
            <person name="Sabat G."/>
            <person name="Salamov A."/>
            <person name="Samejima M."/>
            <person name="Schmutz J."/>
            <person name="Slot J.C."/>
            <person name="St John F."/>
            <person name="Stenlid J."/>
            <person name="Sun H."/>
            <person name="Sun S."/>
            <person name="Syed K."/>
            <person name="Tsang A."/>
            <person name="Wiebenga A."/>
            <person name="Young D."/>
            <person name="Pisabarro A."/>
            <person name="Eastwood D.C."/>
            <person name="Martin F."/>
            <person name="Cullen D."/>
            <person name="Grigoriev I.V."/>
            <person name="Hibbett D.S."/>
        </authorList>
    </citation>
    <scope>NUCLEOTIDE SEQUENCE [LARGE SCALE GENOMIC DNA]</scope>
    <source>
        <strain evidence="2">RWD-64-598 SS2</strain>
    </source>
</reference>
<dbReference type="KEGG" id="cput:CONPUDRAFT_75912"/>
<accession>A0A5M3MD14</accession>
<protein>
    <submittedName>
        <fullName evidence="1">Uncharacterized protein</fullName>
    </submittedName>
</protein>
<gene>
    <name evidence="1" type="ORF">CONPUDRAFT_75912</name>
</gene>
<dbReference type="EMBL" id="JH711584">
    <property type="protein sequence ID" value="EIW77108.1"/>
    <property type="molecule type" value="Genomic_DNA"/>
</dbReference>
<sequence>MPEGLRARWLGQSWSPLAAAQAGGAKLDGSPRVPELDPVSLRPAVNKASVPMPQFYRDGTRQPKKEAPGGHCNELVRIVLTILRSNPLARTAEGQIFLDILTKAAA</sequence>